<dbReference type="AlphaFoldDB" id="A0A1J7HK05"/>
<organism evidence="2 3">
    <name type="scientific">Lupinus angustifolius</name>
    <name type="common">Narrow-leaved blue lupine</name>
    <dbReference type="NCBI Taxonomy" id="3871"/>
    <lineage>
        <taxon>Eukaryota</taxon>
        <taxon>Viridiplantae</taxon>
        <taxon>Streptophyta</taxon>
        <taxon>Embryophyta</taxon>
        <taxon>Tracheophyta</taxon>
        <taxon>Spermatophyta</taxon>
        <taxon>Magnoliopsida</taxon>
        <taxon>eudicotyledons</taxon>
        <taxon>Gunneridae</taxon>
        <taxon>Pentapetalae</taxon>
        <taxon>rosids</taxon>
        <taxon>fabids</taxon>
        <taxon>Fabales</taxon>
        <taxon>Fabaceae</taxon>
        <taxon>Papilionoideae</taxon>
        <taxon>50 kb inversion clade</taxon>
        <taxon>genistoids sensu lato</taxon>
        <taxon>core genistoids</taxon>
        <taxon>Genisteae</taxon>
        <taxon>Lupinus</taxon>
    </lineage>
</organism>
<name>A0A1J7HK05_LUPAN</name>
<gene>
    <name evidence="2" type="ORF">TanjilG_17642</name>
</gene>
<proteinExistence type="predicted"/>
<reference evidence="2 3" key="1">
    <citation type="journal article" date="2017" name="Plant Biotechnol. J.">
        <title>A comprehensive draft genome sequence for lupin (Lupinus angustifolius), an emerging health food: insights into plant-microbe interactions and legume evolution.</title>
        <authorList>
            <person name="Hane J.K."/>
            <person name="Ming Y."/>
            <person name="Kamphuis L.G."/>
            <person name="Nelson M.N."/>
            <person name="Garg G."/>
            <person name="Atkins C.A."/>
            <person name="Bayer P.E."/>
            <person name="Bravo A."/>
            <person name="Bringans S."/>
            <person name="Cannon S."/>
            <person name="Edwards D."/>
            <person name="Foley R."/>
            <person name="Gao L.L."/>
            <person name="Harrison M.J."/>
            <person name="Huang W."/>
            <person name="Hurgobin B."/>
            <person name="Li S."/>
            <person name="Liu C.W."/>
            <person name="McGrath A."/>
            <person name="Morahan G."/>
            <person name="Murray J."/>
            <person name="Weller J."/>
            <person name="Jian J."/>
            <person name="Singh K.B."/>
        </authorList>
    </citation>
    <scope>NUCLEOTIDE SEQUENCE [LARGE SCALE GENOMIC DNA]</scope>
    <source>
        <strain evidence="3">cv. Tanjil</strain>
        <tissue evidence="2">Whole plant</tissue>
    </source>
</reference>
<dbReference type="Proteomes" id="UP000188354">
    <property type="component" value="Chromosome LG04"/>
</dbReference>
<dbReference type="Gramene" id="OIW13199">
    <property type="protein sequence ID" value="OIW13199"/>
    <property type="gene ID" value="TanjilG_17642"/>
</dbReference>
<accession>A0A1J7HK05</accession>
<evidence type="ECO:0000313" key="2">
    <source>
        <dbReference type="EMBL" id="OIW13199.1"/>
    </source>
</evidence>
<keyword evidence="3" id="KW-1185">Reference proteome</keyword>
<evidence type="ECO:0000313" key="3">
    <source>
        <dbReference type="Proteomes" id="UP000188354"/>
    </source>
</evidence>
<feature type="compositionally biased region" description="Basic and acidic residues" evidence="1">
    <location>
        <begin position="141"/>
        <end position="153"/>
    </location>
</feature>
<protein>
    <submittedName>
        <fullName evidence="2">Uncharacterized protein</fullName>
    </submittedName>
</protein>
<feature type="compositionally biased region" description="Basic and acidic residues" evidence="1">
    <location>
        <begin position="116"/>
        <end position="132"/>
    </location>
</feature>
<dbReference type="EMBL" id="CM007364">
    <property type="protein sequence ID" value="OIW13199.1"/>
    <property type="molecule type" value="Genomic_DNA"/>
</dbReference>
<sequence>MIIDEDGYSIVLYVQMCNLPLRVPRPTCTTNPTQLWTLIPYDLHRLMAAAEFNLSRLPNIIVRISCEKQLMRPVFSPASRHNCSMESFETNHCHCMMTNDGLSSRTPDKNGVNTSEEDHFPTEDGVAVDRDNINCPSQGDLSKDGGKKHVEST</sequence>
<feature type="region of interest" description="Disordered" evidence="1">
    <location>
        <begin position="103"/>
        <end position="153"/>
    </location>
</feature>
<evidence type="ECO:0000256" key="1">
    <source>
        <dbReference type="SAM" id="MobiDB-lite"/>
    </source>
</evidence>